<dbReference type="Gene3D" id="1.25.40.390">
    <property type="match status" value="1"/>
</dbReference>
<dbReference type="Proteomes" id="UP000321436">
    <property type="component" value="Unassembled WGS sequence"/>
</dbReference>
<dbReference type="Pfam" id="PF14322">
    <property type="entry name" value="SusD-like_3"/>
    <property type="match status" value="1"/>
</dbReference>
<feature type="domain" description="RagB/SusD" evidence="6">
    <location>
        <begin position="271"/>
        <end position="525"/>
    </location>
</feature>
<evidence type="ECO:0000256" key="2">
    <source>
        <dbReference type="ARBA" id="ARBA00006275"/>
    </source>
</evidence>
<accession>A0A512RFW1</accession>
<dbReference type="SUPFAM" id="SSF48452">
    <property type="entry name" value="TPR-like"/>
    <property type="match status" value="1"/>
</dbReference>
<name>A0A512RFW1_9BACT</name>
<dbReference type="CDD" id="cd08977">
    <property type="entry name" value="SusD"/>
    <property type="match status" value="1"/>
</dbReference>
<dbReference type="Pfam" id="PF07980">
    <property type="entry name" value="SusD_RagB"/>
    <property type="match status" value="1"/>
</dbReference>
<comment type="caution">
    <text evidence="8">The sequence shown here is derived from an EMBL/GenBank/DDBJ whole genome shotgun (WGS) entry which is preliminary data.</text>
</comment>
<evidence type="ECO:0000256" key="4">
    <source>
        <dbReference type="ARBA" id="ARBA00023136"/>
    </source>
</evidence>
<comment type="subcellular location">
    <subcellularLocation>
        <location evidence="1">Cell outer membrane</location>
    </subcellularLocation>
</comment>
<dbReference type="RefSeq" id="WP_146858132.1">
    <property type="nucleotide sequence ID" value="NZ_BKAU01000001.1"/>
</dbReference>
<dbReference type="InterPro" id="IPR011990">
    <property type="entry name" value="TPR-like_helical_dom_sf"/>
</dbReference>
<keyword evidence="4" id="KW-0472">Membrane</keyword>
<comment type="similarity">
    <text evidence="2">Belongs to the SusD family.</text>
</comment>
<keyword evidence="3" id="KW-0732">Signal</keyword>
<organism evidence="8 9">
    <name type="scientific">Chitinophaga cymbidii</name>
    <dbReference type="NCBI Taxonomy" id="1096750"/>
    <lineage>
        <taxon>Bacteria</taxon>
        <taxon>Pseudomonadati</taxon>
        <taxon>Bacteroidota</taxon>
        <taxon>Chitinophagia</taxon>
        <taxon>Chitinophagales</taxon>
        <taxon>Chitinophagaceae</taxon>
        <taxon>Chitinophaga</taxon>
    </lineage>
</organism>
<dbReference type="AlphaFoldDB" id="A0A512RFW1"/>
<evidence type="ECO:0000259" key="7">
    <source>
        <dbReference type="Pfam" id="PF14322"/>
    </source>
</evidence>
<evidence type="ECO:0000313" key="8">
    <source>
        <dbReference type="EMBL" id="GEP94592.1"/>
    </source>
</evidence>
<dbReference type="GO" id="GO:0009279">
    <property type="term" value="C:cell outer membrane"/>
    <property type="evidence" value="ECO:0007669"/>
    <property type="project" value="UniProtKB-SubCell"/>
</dbReference>
<dbReference type="EMBL" id="BKAU01000001">
    <property type="protein sequence ID" value="GEP94592.1"/>
    <property type="molecule type" value="Genomic_DNA"/>
</dbReference>
<keyword evidence="5" id="KW-0998">Cell outer membrane</keyword>
<evidence type="ECO:0000256" key="1">
    <source>
        <dbReference type="ARBA" id="ARBA00004442"/>
    </source>
</evidence>
<gene>
    <name evidence="8" type="ORF">CCY01nite_08520</name>
</gene>
<keyword evidence="9" id="KW-1185">Reference proteome</keyword>
<dbReference type="PROSITE" id="PS51257">
    <property type="entry name" value="PROKAR_LIPOPROTEIN"/>
    <property type="match status" value="1"/>
</dbReference>
<evidence type="ECO:0000256" key="3">
    <source>
        <dbReference type="ARBA" id="ARBA00022729"/>
    </source>
</evidence>
<evidence type="ECO:0000256" key="5">
    <source>
        <dbReference type="ARBA" id="ARBA00023237"/>
    </source>
</evidence>
<dbReference type="InterPro" id="IPR033985">
    <property type="entry name" value="SusD-like_N"/>
</dbReference>
<evidence type="ECO:0000313" key="9">
    <source>
        <dbReference type="Proteomes" id="UP000321436"/>
    </source>
</evidence>
<feature type="domain" description="SusD-like N-terminal" evidence="7">
    <location>
        <begin position="23"/>
        <end position="219"/>
    </location>
</feature>
<reference evidence="8 9" key="1">
    <citation type="submission" date="2019-07" db="EMBL/GenBank/DDBJ databases">
        <title>Whole genome shotgun sequence of Chitinophaga cymbidii NBRC 109752.</title>
        <authorList>
            <person name="Hosoyama A."/>
            <person name="Uohara A."/>
            <person name="Ohji S."/>
            <person name="Ichikawa N."/>
        </authorList>
    </citation>
    <scope>NUCLEOTIDE SEQUENCE [LARGE SCALE GENOMIC DNA]</scope>
    <source>
        <strain evidence="8 9">NBRC 109752</strain>
    </source>
</reference>
<evidence type="ECO:0000259" key="6">
    <source>
        <dbReference type="Pfam" id="PF07980"/>
    </source>
</evidence>
<dbReference type="OrthoDB" id="5694214at2"/>
<sequence length="525" mass="59495">MKSTTFIFILLAAMAGTSCKKLLDTKPTDFLSPVNYYQTDKQLDFALAAVYDVMGDAGFYKQIYTARMGNEADDGFYFRNTVIAGVQVYNFSPTDNDVQNLWQSLYDGINRANMLLAAIPNAASASDSAKSRIRGEALFLRGYYYFMLVQHWGGVPLITEPTTSVNNVDIAKSTIREVYTQILKDMEEAEGLVLSSPAAITAGRVNKSAVRGLLARVNLFMAGYPLQETARYTAARDWALKIMDDMEAGHRLNPDYQQIFINYAQDKYDIKESIWEVEFWGNNTNAYNETGCVGAWLGIQSSDQSIGVGYGFVNATSRLYKLYNENDLRRDWNIAPFSYSGTTKVAKASTPASALWTRNCGKFRREYETLTPKSNNATPQNMPLLRYSDVLLMFAEADNEVNKQPSARAFQALNEVRRRAFGKLLPDATNITEFDISGLDYESFQQEIRDERSRELCFELFRKQDLIRWGIFITNMKAIENMVSLEASGQYYSLAFRNVSARHLLFPIPARELALNKALRQNDNW</sequence>
<dbReference type="InterPro" id="IPR012944">
    <property type="entry name" value="SusD_RagB_dom"/>
</dbReference>
<protein>
    <submittedName>
        <fullName evidence="8">Starch-binding protein</fullName>
    </submittedName>
</protein>
<proteinExistence type="inferred from homology"/>